<dbReference type="EMBL" id="AAWS01000015">
    <property type="protein sequence ID" value="EAY28610.1"/>
    <property type="molecule type" value="Genomic_DNA"/>
</dbReference>
<reference evidence="1 2" key="1">
    <citation type="submission" date="2007-01" db="EMBL/GenBank/DDBJ databases">
        <authorList>
            <person name="Haygood M."/>
            <person name="Podell S."/>
            <person name="Anderson C."/>
            <person name="Hopkinson B."/>
            <person name="Roe K."/>
            <person name="Barbeau K."/>
            <person name="Gaasterland T."/>
            <person name="Ferriera S."/>
            <person name="Johnson J."/>
            <person name="Kravitz S."/>
            <person name="Beeson K."/>
            <person name="Sutton G."/>
            <person name="Rogers Y.-H."/>
            <person name="Friedman R."/>
            <person name="Frazier M."/>
            <person name="Venter J.C."/>
        </authorList>
    </citation>
    <scope>NUCLEOTIDE SEQUENCE [LARGE SCALE GENOMIC DNA]</scope>
    <source>
        <strain evidence="1 2">ATCC 23134</strain>
    </source>
</reference>
<sequence>MVVQFATAQVQITLKPAQFYIASPSFYIKKVVDSRKDKQSIGYTKDVLDEKVAIKLNPEVPKAIQIFVNQSLVPTPQATPIILQVLYLQVKEEQTSNSEITARAEIKLAFYEKEQGKLKKNFSIEHYEDQVFATSAQSRIAGSQEKRIRNLLEHCLKKFAEERKAKRLTAEYVPPKVLSEPSAVHGLAITKNKPLGQWHNLLTFKRSAGLHTQGWRVSYVGFSDREEITVPFMFSLGQSQVKETTINGAEYRVIDAYTFGFGTQVYIKLFSNLYANVALNVPVGLEVLRDRQEKRSHNFLIGVGSKQGLMYIPKSSLGIVVGGSIFQQLQTSRVFSTNWGFELEIGIKF</sequence>
<dbReference type="AlphaFoldDB" id="A1ZM78"/>
<gene>
    <name evidence="1" type="ORF">M23134_04457</name>
</gene>
<dbReference type="eggNOG" id="ENOG502Z89Q">
    <property type="taxonomic scope" value="Bacteria"/>
</dbReference>
<organism evidence="1 2">
    <name type="scientific">Microscilla marina ATCC 23134</name>
    <dbReference type="NCBI Taxonomy" id="313606"/>
    <lineage>
        <taxon>Bacteria</taxon>
        <taxon>Pseudomonadati</taxon>
        <taxon>Bacteroidota</taxon>
        <taxon>Cytophagia</taxon>
        <taxon>Cytophagales</taxon>
        <taxon>Microscillaceae</taxon>
        <taxon>Microscilla</taxon>
    </lineage>
</organism>
<name>A1ZM78_MICM2</name>
<comment type="caution">
    <text evidence="1">The sequence shown here is derived from an EMBL/GenBank/DDBJ whole genome shotgun (WGS) entry which is preliminary data.</text>
</comment>
<dbReference type="Proteomes" id="UP000004095">
    <property type="component" value="Unassembled WGS sequence"/>
</dbReference>
<protein>
    <submittedName>
        <fullName evidence="1">Uncharacterized protein</fullName>
    </submittedName>
</protein>
<evidence type="ECO:0000313" key="1">
    <source>
        <dbReference type="EMBL" id="EAY28610.1"/>
    </source>
</evidence>
<proteinExistence type="predicted"/>
<keyword evidence="2" id="KW-1185">Reference proteome</keyword>
<accession>A1ZM78</accession>
<evidence type="ECO:0000313" key="2">
    <source>
        <dbReference type="Proteomes" id="UP000004095"/>
    </source>
</evidence>